<organism evidence="2 3">
    <name type="scientific">Heyndrickxia camelliae</name>
    <dbReference type="NCBI Taxonomy" id="1707093"/>
    <lineage>
        <taxon>Bacteria</taxon>
        <taxon>Bacillati</taxon>
        <taxon>Bacillota</taxon>
        <taxon>Bacilli</taxon>
        <taxon>Bacillales</taxon>
        <taxon>Bacillaceae</taxon>
        <taxon>Heyndrickxia</taxon>
    </lineage>
</organism>
<evidence type="ECO:0000256" key="1">
    <source>
        <dbReference type="SAM" id="Phobius"/>
    </source>
</evidence>
<keyword evidence="1" id="KW-0812">Transmembrane</keyword>
<comment type="caution">
    <text evidence="2">The sequence shown here is derived from an EMBL/GenBank/DDBJ whole genome shotgun (WGS) entry which is preliminary data.</text>
</comment>
<evidence type="ECO:0000313" key="3">
    <source>
        <dbReference type="Proteomes" id="UP000233440"/>
    </source>
</evidence>
<dbReference type="EMBL" id="PIQO01000007">
    <property type="protein sequence ID" value="PKR84931.1"/>
    <property type="molecule type" value="Genomic_DNA"/>
</dbReference>
<accession>A0A2N3LJY2</accession>
<sequence length="67" mass="7740">MILTKNNWIFSIKQIKKQNIRKNDGKLSKSLMTTSLYHGQVNTWIPLYLINIISGLIISSNWSAFQS</sequence>
<keyword evidence="3" id="KW-1185">Reference proteome</keyword>
<reference evidence="2 3" key="1">
    <citation type="submission" date="2017-11" db="EMBL/GenBank/DDBJ databases">
        <title>Bacillus camelliae sp. nov., isolated from pu'er tea.</title>
        <authorList>
            <person name="Niu L."/>
        </authorList>
    </citation>
    <scope>NUCLEOTIDE SEQUENCE [LARGE SCALE GENOMIC DNA]</scope>
    <source>
        <strain evidence="2 3">7578-1</strain>
    </source>
</reference>
<gene>
    <name evidence="2" type="ORF">CWO92_11210</name>
</gene>
<dbReference type="Proteomes" id="UP000233440">
    <property type="component" value="Unassembled WGS sequence"/>
</dbReference>
<evidence type="ECO:0000313" key="2">
    <source>
        <dbReference type="EMBL" id="PKR84931.1"/>
    </source>
</evidence>
<keyword evidence="1" id="KW-0472">Membrane</keyword>
<proteinExistence type="predicted"/>
<name>A0A2N3LJY2_9BACI</name>
<dbReference type="AlphaFoldDB" id="A0A2N3LJY2"/>
<protein>
    <submittedName>
        <fullName evidence="2">Uncharacterized protein</fullName>
    </submittedName>
</protein>
<feature type="transmembrane region" description="Helical" evidence="1">
    <location>
        <begin position="45"/>
        <end position="65"/>
    </location>
</feature>
<keyword evidence="1" id="KW-1133">Transmembrane helix</keyword>